<keyword evidence="3" id="KW-1185">Reference proteome</keyword>
<protein>
    <submittedName>
        <fullName evidence="2">Uncharacterized protein</fullName>
    </submittedName>
</protein>
<reference evidence="2 3" key="1">
    <citation type="submission" date="2024-07" db="EMBL/GenBank/DDBJ databases">
        <title>Chromosome-level genome assembly of the water stick insect Ranatra chinensis (Heteroptera: Nepidae).</title>
        <authorList>
            <person name="Liu X."/>
        </authorList>
    </citation>
    <scope>NUCLEOTIDE SEQUENCE [LARGE SCALE GENOMIC DNA]</scope>
    <source>
        <strain evidence="2">Cailab_2021Rc</strain>
        <tissue evidence="2">Muscle</tissue>
    </source>
</reference>
<accession>A0ABD0YGQ5</accession>
<name>A0ABD0YGQ5_9HEMI</name>
<evidence type="ECO:0000256" key="1">
    <source>
        <dbReference type="SAM" id="MobiDB-lite"/>
    </source>
</evidence>
<sequence>MLFEFRKGIDETIFTKTICDVYPNALDVRKSYGCFPKSDPVILTLATRIDQEDQQRERRMRQRIENIGTVRRRGEGSARWRDDGMLALGGHRLSECDLVCDEVPGDVDWSVAQVEDDQEGGGVARLTHVGLPKELLECGLEDDSVPSVTPPISATYGEIVIRDSTDVHIGNKTFYNGAVTIKQFVFPPKGEEEDVKKLPQGNGTLARSQTHLCEPPPGTT</sequence>
<dbReference type="EMBL" id="JBFDAA010000007">
    <property type="protein sequence ID" value="KAL1130486.1"/>
    <property type="molecule type" value="Genomic_DNA"/>
</dbReference>
<evidence type="ECO:0000313" key="3">
    <source>
        <dbReference type="Proteomes" id="UP001558652"/>
    </source>
</evidence>
<feature type="region of interest" description="Disordered" evidence="1">
    <location>
        <begin position="190"/>
        <end position="220"/>
    </location>
</feature>
<organism evidence="2 3">
    <name type="scientific">Ranatra chinensis</name>
    <dbReference type="NCBI Taxonomy" id="642074"/>
    <lineage>
        <taxon>Eukaryota</taxon>
        <taxon>Metazoa</taxon>
        <taxon>Ecdysozoa</taxon>
        <taxon>Arthropoda</taxon>
        <taxon>Hexapoda</taxon>
        <taxon>Insecta</taxon>
        <taxon>Pterygota</taxon>
        <taxon>Neoptera</taxon>
        <taxon>Paraneoptera</taxon>
        <taxon>Hemiptera</taxon>
        <taxon>Heteroptera</taxon>
        <taxon>Panheteroptera</taxon>
        <taxon>Nepomorpha</taxon>
        <taxon>Nepidae</taxon>
        <taxon>Ranatrinae</taxon>
        <taxon>Ranatra</taxon>
    </lineage>
</organism>
<comment type="caution">
    <text evidence="2">The sequence shown here is derived from an EMBL/GenBank/DDBJ whole genome shotgun (WGS) entry which is preliminary data.</text>
</comment>
<dbReference type="Proteomes" id="UP001558652">
    <property type="component" value="Unassembled WGS sequence"/>
</dbReference>
<proteinExistence type="predicted"/>
<dbReference type="AlphaFoldDB" id="A0ABD0YGQ5"/>
<evidence type="ECO:0000313" key="2">
    <source>
        <dbReference type="EMBL" id="KAL1130486.1"/>
    </source>
</evidence>
<gene>
    <name evidence="2" type="ORF">AAG570_011734</name>
</gene>
<feature type="compositionally biased region" description="Polar residues" evidence="1">
    <location>
        <begin position="201"/>
        <end position="211"/>
    </location>
</feature>